<feature type="domain" description="Lipid/polyisoprenoid-binding YceI-like" evidence="2">
    <location>
        <begin position="16"/>
        <end position="183"/>
    </location>
</feature>
<comment type="caution">
    <text evidence="3">The sequence shown here is derived from an EMBL/GenBank/DDBJ whole genome shotgun (WGS) entry which is preliminary data.</text>
</comment>
<keyword evidence="4" id="KW-1185">Reference proteome</keyword>
<dbReference type="EMBL" id="BMMM01000013">
    <property type="protein sequence ID" value="GGN80185.1"/>
    <property type="molecule type" value="Genomic_DNA"/>
</dbReference>
<evidence type="ECO:0000256" key="1">
    <source>
        <dbReference type="ARBA" id="ARBA00008812"/>
    </source>
</evidence>
<dbReference type="InterPro" id="IPR036761">
    <property type="entry name" value="TTHA0802/YceI-like_sf"/>
</dbReference>
<proteinExistence type="inferred from homology"/>
<reference evidence="3 4" key="1">
    <citation type="journal article" date="2014" name="Int. J. Syst. Evol. Microbiol.">
        <title>Complete genome sequence of Corynebacterium casei LMG S-19264T (=DSM 44701T), isolated from a smear-ripened cheese.</title>
        <authorList>
            <consortium name="US DOE Joint Genome Institute (JGI-PGF)"/>
            <person name="Walter F."/>
            <person name="Albersmeier A."/>
            <person name="Kalinowski J."/>
            <person name="Ruckert C."/>
        </authorList>
    </citation>
    <scope>NUCLEOTIDE SEQUENCE [LARGE SCALE GENOMIC DNA]</scope>
    <source>
        <strain evidence="3 4">CGMCC 4.7111</strain>
    </source>
</reference>
<dbReference type="RefSeq" id="WP_189189703.1">
    <property type="nucleotide sequence ID" value="NZ_BMMM01000013.1"/>
</dbReference>
<name>A0A917YA82_9ACTN</name>
<dbReference type="SMART" id="SM00867">
    <property type="entry name" value="YceI"/>
    <property type="match status" value="1"/>
</dbReference>
<dbReference type="Pfam" id="PF04264">
    <property type="entry name" value="YceI"/>
    <property type="match status" value="1"/>
</dbReference>
<organism evidence="3 4">
    <name type="scientific">Streptomyces albiflavescens</name>
    <dbReference type="NCBI Taxonomy" id="1623582"/>
    <lineage>
        <taxon>Bacteria</taxon>
        <taxon>Bacillati</taxon>
        <taxon>Actinomycetota</taxon>
        <taxon>Actinomycetes</taxon>
        <taxon>Kitasatosporales</taxon>
        <taxon>Streptomycetaceae</taxon>
        <taxon>Streptomyces</taxon>
    </lineage>
</organism>
<sequence length="188" mass="20155">MTSSAELQIPGYVAGTWTIDTVHSHVGFVIKHMMVSKVRGRFTSFSGEIQLADDPFASAVSVTIEATSIDTDNSMRDDHIRSADFFHAEEHPTLTFTSTGVRQEDGEVYVDGDLTIRGTTRPVTLTLEQPAFGPGPDGSTKAGFSATTEINRTDFGVSYNGPIPGGGMALADKVQIVLDVEADLSNKE</sequence>
<evidence type="ECO:0000313" key="3">
    <source>
        <dbReference type="EMBL" id="GGN80185.1"/>
    </source>
</evidence>
<comment type="similarity">
    <text evidence="1">Belongs to the UPF0312 family.</text>
</comment>
<gene>
    <name evidence="3" type="ORF">GCM10011579_065470</name>
</gene>
<dbReference type="AlphaFoldDB" id="A0A917YA82"/>
<dbReference type="InterPro" id="IPR007372">
    <property type="entry name" value="Lipid/polyisoprenoid-bd_YceI"/>
</dbReference>
<accession>A0A917YA82</accession>
<dbReference type="PANTHER" id="PTHR34406">
    <property type="entry name" value="PROTEIN YCEI"/>
    <property type="match status" value="1"/>
</dbReference>
<dbReference type="PANTHER" id="PTHR34406:SF1">
    <property type="entry name" value="PROTEIN YCEI"/>
    <property type="match status" value="1"/>
</dbReference>
<evidence type="ECO:0000259" key="2">
    <source>
        <dbReference type="SMART" id="SM00867"/>
    </source>
</evidence>
<evidence type="ECO:0000313" key="4">
    <source>
        <dbReference type="Proteomes" id="UP000600365"/>
    </source>
</evidence>
<dbReference type="Proteomes" id="UP000600365">
    <property type="component" value="Unassembled WGS sequence"/>
</dbReference>
<dbReference type="Gene3D" id="2.40.128.110">
    <property type="entry name" value="Lipid/polyisoprenoid-binding, YceI-like"/>
    <property type="match status" value="1"/>
</dbReference>
<protein>
    <recommendedName>
        <fullName evidence="2">Lipid/polyisoprenoid-binding YceI-like domain-containing protein</fullName>
    </recommendedName>
</protein>
<dbReference type="SUPFAM" id="SSF101874">
    <property type="entry name" value="YceI-like"/>
    <property type="match status" value="1"/>
</dbReference>